<dbReference type="EMBL" id="JYNV01000119">
    <property type="protein sequence ID" value="KZM25851.1"/>
    <property type="molecule type" value="Genomic_DNA"/>
</dbReference>
<gene>
    <name evidence="2" type="ORF">ST47_g2864</name>
</gene>
<protein>
    <recommendedName>
        <fullName evidence="1">F-box domain-containing protein</fullName>
    </recommendedName>
</protein>
<dbReference type="Proteomes" id="UP000076837">
    <property type="component" value="Unassembled WGS sequence"/>
</dbReference>
<organism evidence="2 3">
    <name type="scientific">Didymella rabiei</name>
    <name type="common">Chickpea ascochyta blight fungus</name>
    <name type="synonym">Mycosphaerella rabiei</name>
    <dbReference type="NCBI Taxonomy" id="5454"/>
    <lineage>
        <taxon>Eukaryota</taxon>
        <taxon>Fungi</taxon>
        <taxon>Dikarya</taxon>
        <taxon>Ascomycota</taxon>
        <taxon>Pezizomycotina</taxon>
        <taxon>Dothideomycetes</taxon>
        <taxon>Pleosporomycetidae</taxon>
        <taxon>Pleosporales</taxon>
        <taxon>Pleosporineae</taxon>
        <taxon>Didymellaceae</taxon>
        <taxon>Ascochyta</taxon>
    </lineage>
</organism>
<sequence>MESSCFCVICGSPFSPEGEVYNLDVRAARYKWMRNHRLLGSRQDVHHHNLAGLSAEEFHSACYNASDSADVFLSAATTWNATNDQLFHIDEYLLGTDVPGRITFNAMQQIGNYDTVFPLHENCLQISRRKFYTDPINIPTLTGHVFGLLQDTSGSAPCPYPFSLPCQGSCGIDQLPVELIDQISIYLPAHSALALHQTSKTLASKLILDNNFWRRSIMSGTALPYLWDLNTNELEKLHRERIGKSSRPDATWDWKAIGQLLATKYFALNSSDPRTSSLPNGLWNRRRIWSIVEEAYRHDYPNKLDGDQINSVVGERKRCEPVLDWQLEEIMDDLGHYS</sequence>
<dbReference type="STRING" id="5454.A0A163INT6"/>
<evidence type="ECO:0000313" key="3">
    <source>
        <dbReference type="Proteomes" id="UP000076837"/>
    </source>
</evidence>
<dbReference type="AlphaFoldDB" id="A0A163INT6"/>
<dbReference type="InterPro" id="IPR036047">
    <property type="entry name" value="F-box-like_dom_sf"/>
</dbReference>
<evidence type="ECO:0000259" key="1">
    <source>
        <dbReference type="PROSITE" id="PS50181"/>
    </source>
</evidence>
<dbReference type="PROSITE" id="PS50181">
    <property type="entry name" value="FBOX"/>
    <property type="match status" value="1"/>
</dbReference>
<evidence type="ECO:0000313" key="2">
    <source>
        <dbReference type="EMBL" id="KZM25851.1"/>
    </source>
</evidence>
<accession>A0A163INT6</accession>
<feature type="domain" description="F-box" evidence="1">
    <location>
        <begin position="169"/>
        <end position="216"/>
    </location>
</feature>
<dbReference type="SUPFAM" id="SSF81383">
    <property type="entry name" value="F-box domain"/>
    <property type="match status" value="1"/>
</dbReference>
<comment type="caution">
    <text evidence="2">The sequence shown here is derived from an EMBL/GenBank/DDBJ whole genome shotgun (WGS) entry which is preliminary data.</text>
</comment>
<dbReference type="InterPro" id="IPR001810">
    <property type="entry name" value="F-box_dom"/>
</dbReference>
<reference evidence="2 3" key="1">
    <citation type="journal article" date="2016" name="Sci. Rep.">
        <title>Draft genome sequencing and secretome analysis of fungal phytopathogen Ascochyta rabiei provides insight into the necrotrophic effector repertoire.</title>
        <authorList>
            <person name="Verma S."/>
            <person name="Gazara R.K."/>
            <person name="Nizam S."/>
            <person name="Parween S."/>
            <person name="Chattopadhyay D."/>
            <person name="Verma P.K."/>
        </authorList>
    </citation>
    <scope>NUCLEOTIDE SEQUENCE [LARGE SCALE GENOMIC DNA]</scope>
    <source>
        <strain evidence="2 3">ArDII</strain>
    </source>
</reference>
<proteinExistence type="predicted"/>
<name>A0A163INT6_DIDRA</name>
<keyword evidence="3" id="KW-1185">Reference proteome</keyword>